<evidence type="ECO:0000256" key="7">
    <source>
        <dbReference type="RuleBase" id="RU004447"/>
    </source>
</evidence>
<feature type="domain" description="Peptidase M16 C-terminal" evidence="10">
    <location>
        <begin position="707"/>
        <end position="879"/>
    </location>
</feature>
<feature type="compositionally biased region" description="Low complexity" evidence="8">
    <location>
        <begin position="999"/>
        <end position="1015"/>
    </location>
</feature>
<reference evidence="11 12" key="1">
    <citation type="journal article" date="2014" name="Nat. Commun.">
        <title>Klebsormidium flaccidum genome reveals primary factors for plant terrestrial adaptation.</title>
        <authorList>
            <person name="Hori K."/>
            <person name="Maruyama F."/>
            <person name="Fujisawa T."/>
            <person name="Togashi T."/>
            <person name="Yamamoto N."/>
            <person name="Seo M."/>
            <person name="Sato S."/>
            <person name="Yamada T."/>
            <person name="Mori H."/>
            <person name="Tajima N."/>
            <person name="Moriyama T."/>
            <person name="Ikeuchi M."/>
            <person name="Watanabe M."/>
            <person name="Wada H."/>
            <person name="Kobayashi K."/>
            <person name="Saito M."/>
            <person name="Masuda T."/>
            <person name="Sasaki-Sekimoto Y."/>
            <person name="Mashiguchi K."/>
            <person name="Awai K."/>
            <person name="Shimojima M."/>
            <person name="Masuda S."/>
            <person name="Iwai M."/>
            <person name="Nobusawa T."/>
            <person name="Narise T."/>
            <person name="Kondo S."/>
            <person name="Saito H."/>
            <person name="Sato R."/>
            <person name="Murakawa M."/>
            <person name="Ihara Y."/>
            <person name="Oshima-Yamada Y."/>
            <person name="Ohtaka K."/>
            <person name="Satoh M."/>
            <person name="Sonobe K."/>
            <person name="Ishii M."/>
            <person name="Ohtani R."/>
            <person name="Kanamori-Sato M."/>
            <person name="Honoki R."/>
            <person name="Miyazaki D."/>
            <person name="Mochizuki H."/>
            <person name="Umetsu J."/>
            <person name="Higashi K."/>
            <person name="Shibata D."/>
            <person name="Kamiya Y."/>
            <person name="Sato N."/>
            <person name="Nakamura Y."/>
            <person name="Tabata S."/>
            <person name="Ida S."/>
            <person name="Kurokawa K."/>
            <person name="Ohta H."/>
        </authorList>
    </citation>
    <scope>NUCLEOTIDE SEQUENCE [LARGE SCALE GENOMIC DNA]</scope>
    <source>
        <strain evidence="11 12">NIES-2285</strain>
    </source>
</reference>
<dbReference type="PANTHER" id="PTHR43690">
    <property type="entry name" value="NARDILYSIN"/>
    <property type="match status" value="1"/>
</dbReference>
<dbReference type="SUPFAM" id="SSF63411">
    <property type="entry name" value="LuxS/MPP-like metallohydrolase"/>
    <property type="match status" value="4"/>
</dbReference>
<keyword evidence="2" id="KW-0645">Protease</keyword>
<comment type="similarity">
    <text evidence="1 7">Belongs to the peptidase M16 family.</text>
</comment>
<evidence type="ECO:0000259" key="10">
    <source>
        <dbReference type="Pfam" id="PF05193"/>
    </source>
</evidence>
<keyword evidence="4" id="KW-0378">Hydrolase</keyword>
<evidence type="ECO:0000256" key="5">
    <source>
        <dbReference type="ARBA" id="ARBA00022833"/>
    </source>
</evidence>
<keyword evidence="3" id="KW-0479">Metal-binding</keyword>
<feature type="region of interest" description="Disordered" evidence="8">
    <location>
        <begin position="978"/>
        <end position="1016"/>
    </location>
</feature>
<dbReference type="GO" id="GO:0006508">
    <property type="term" value="P:proteolysis"/>
    <property type="evidence" value="ECO:0007669"/>
    <property type="project" value="UniProtKB-KW"/>
</dbReference>
<dbReference type="InterPro" id="IPR050626">
    <property type="entry name" value="Peptidase_M16"/>
</dbReference>
<dbReference type="InterPro" id="IPR011765">
    <property type="entry name" value="Pept_M16_N"/>
</dbReference>
<evidence type="ECO:0000256" key="3">
    <source>
        <dbReference type="ARBA" id="ARBA00022723"/>
    </source>
</evidence>
<evidence type="ECO:0000259" key="9">
    <source>
        <dbReference type="Pfam" id="PF00675"/>
    </source>
</evidence>
<evidence type="ECO:0000256" key="6">
    <source>
        <dbReference type="ARBA" id="ARBA00023049"/>
    </source>
</evidence>
<sequence>MAPSAVSFQSLEPLDVESEQARTAPLPLDADGLAHGVLSGNKLTYYVKKNRRPSQRAALALVVNIGSVVEEENERGCAHICEHLAFNATKNYSNHDIVKFLETIGAPFGACQNAYTSADETVFELFIPIDKPGLLSKALSVLAEFSVEIRISEADLAKERGVVLEEWRQHRDATGRMQEAYWALLTKGSRYAERLPIGTEHIIKSVPAAVLQAFYRRWYRPEHMAVVAVGDFEDVQGVVQLIEEHFGEKAAFPPPPGQSHPSIPKFGFTPHSELRVSTFADSESTSSAVLVSCKLPEQRIDTVAQYQAFLAHEMAHMAINQRLFKISRQNTPPFYSCESGGQTIARTIESVTISASCQEGGTLPALRAMLTELARIRVHGFSAREVAVVRRLYLADMERAYIERDQALSDGLRAEYVQHYLTGEPVPGIVYEARLAKTLLPLITAEDMQAVAHAYRTHNSCVIKTVEHRARTSEAAVRAVVAEVEAAEEGGAIGPWDDGDRPESLVSVPPTPGSVTSRREYPKLGGTELTLSNGMRVFLKKTDLRDDQVLIGGFAYGGLSEIPPKDYHSVSMAATIAGELGVYGVKPVALMELLAGVRAEVGQSVSAYQRGVAGEASPADLEAALQLVYQLFVTAPRPTHPDELDTVMRMTREAVKAQLRDPFTAFSNKVRALNYGDSYFFRPMTDADIDAVDPVKACLAYTAAFQDPASFTFVLVGTLDEEAALPLVLQYLGGIPEPSPPPPRFERDTLTQLPFNFPEGVIREEVPQVMTAAQSTCQITFPVVLDGAAVSHEVHWTMFAAMLLEQAIMRVLRFKHGQIYTVSVSPYLGGSRPSRSGGLRGDLAVSFSCDPDAAWTLVDLALAEVARLQEEGPSADDCATLLELEKRAHELSLQENASHRDFVLRAYQTRFYTGDLDAAHETTEAIRAEVLAAVSPGTLLAALRRVLPFPASTQYTAVVLMPRPPFWRRLLSPSAPEGRHPALAGLPPLTPSPPPLRGPAPLGLPGAPTAGPGSPVLDWRLARNLK</sequence>
<feature type="domain" description="Peptidase M16 C-terminal" evidence="10">
    <location>
        <begin position="207"/>
        <end position="391"/>
    </location>
</feature>
<dbReference type="Proteomes" id="UP000054558">
    <property type="component" value="Unassembled WGS sequence"/>
</dbReference>
<organism evidence="11 12">
    <name type="scientific">Klebsormidium nitens</name>
    <name type="common">Green alga</name>
    <name type="synonym">Ulothrix nitens</name>
    <dbReference type="NCBI Taxonomy" id="105231"/>
    <lineage>
        <taxon>Eukaryota</taxon>
        <taxon>Viridiplantae</taxon>
        <taxon>Streptophyta</taxon>
        <taxon>Klebsormidiophyceae</taxon>
        <taxon>Klebsormidiales</taxon>
        <taxon>Klebsormidiaceae</taxon>
        <taxon>Klebsormidium</taxon>
    </lineage>
</organism>
<dbReference type="InterPro" id="IPR001431">
    <property type="entry name" value="Pept_M16_Zn_BS"/>
</dbReference>
<name>A0A1Y1HNF1_KLENI</name>
<evidence type="ECO:0000256" key="4">
    <source>
        <dbReference type="ARBA" id="ARBA00022801"/>
    </source>
</evidence>
<dbReference type="Gene3D" id="3.30.830.10">
    <property type="entry name" value="Metalloenzyme, LuxS/M16 peptidase-like"/>
    <property type="match status" value="4"/>
</dbReference>
<dbReference type="Pfam" id="PF00675">
    <property type="entry name" value="Peptidase_M16"/>
    <property type="match status" value="1"/>
</dbReference>
<dbReference type="PROSITE" id="PS00143">
    <property type="entry name" value="INSULINASE"/>
    <property type="match status" value="1"/>
</dbReference>
<dbReference type="Pfam" id="PF05193">
    <property type="entry name" value="Peptidase_M16_C"/>
    <property type="match status" value="2"/>
</dbReference>
<evidence type="ECO:0000313" key="11">
    <source>
        <dbReference type="EMBL" id="GAQ80164.1"/>
    </source>
</evidence>
<keyword evidence="12" id="KW-1185">Reference proteome</keyword>
<feature type="compositionally biased region" description="Pro residues" evidence="8">
    <location>
        <begin position="988"/>
        <end position="998"/>
    </location>
</feature>
<evidence type="ECO:0000313" key="12">
    <source>
        <dbReference type="Proteomes" id="UP000054558"/>
    </source>
</evidence>
<feature type="domain" description="Peptidase M16 N-terminal" evidence="9">
    <location>
        <begin position="48"/>
        <end position="170"/>
    </location>
</feature>
<dbReference type="PANTHER" id="PTHR43690:SF34">
    <property type="entry name" value="ZINC PROTEASE PQQL-LIKE"/>
    <property type="match status" value="1"/>
</dbReference>
<evidence type="ECO:0000256" key="8">
    <source>
        <dbReference type="SAM" id="MobiDB-lite"/>
    </source>
</evidence>
<dbReference type="InterPro" id="IPR011249">
    <property type="entry name" value="Metalloenz_LuxS/M16"/>
</dbReference>
<accession>A0A1Y1HNF1</accession>
<evidence type="ECO:0000256" key="2">
    <source>
        <dbReference type="ARBA" id="ARBA00022670"/>
    </source>
</evidence>
<keyword evidence="5" id="KW-0862">Zinc</keyword>
<feature type="region of interest" description="Disordered" evidence="8">
    <location>
        <begin position="491"/>
        <end position="518"/>
    </location>
</feature>
<dbReference type="GO" id="GO:0004222">
    <property type="term" value="F:metalloendopeptidase activity"/>
    <property type="evidence" value="ECO:0007669"/>
    <property type="project" value="InterPro"/>
</dbReference>
<protein>
    <submittedName>
        <fullName evidence="11">Insulinase</fullName>
    </submittedName>
</protein>
<proteinExistence type="inferred from homology"/>
<dbReference type="InterPro" id="IPR007863">
    <property type="entry name" value="Peptidase_M16_C"/>
</dbReference>
<dbReference type="GO" id="GO:0046872">
    <property type="term" value="F:metal ion binding"/>
    <property type="evidence" value="ECO:0007669"/>
    <property type="project" value="UniProtKB-KW"/>
</dbReference>
<dbReference type="AlphaFoldDB" id="A0A1Y1HNF1"/>
<keyword evidence="6" id="KW-0482">Metalloprotease</keyword>
<dbReference type="OMA" id="PMSGRIH"/>
<dbReference type="STRING" id="105231.A0A1Y1HNF1"/>
<gene>
    <name evidence="11" type="ORF">KFL_000480050</name>
</gene>
<evidence type="ECO:0000256" key="1">
    <source>
        <dbReference type="ARBA" id="ARBA00007261"/>
    </source>
</evidence>
<dbReference type="OrthoDB" id="10251424at2759"/>
<dbReference type="EMBL" id="DF236997">
    <property type="protein sequence ID" value="GAQ80164.1"/>
    <property type="molecule type" value="Genomic_DNA"/>
</dbReference>